<comment type="subunit">
    <text evidence="4">Homodimer.</text>
</comment>
<comment type="caution">
    <text evidence="4">Lacks conserved residue(s) required for the propagation of feature annotation.</text>
</comment>
<keyword evidence="3 4" id="KW-0413">Isomerase</keyword>
<reference evidence="7" key="2">
    <citation type="journal article" date="2021" name="PeerJ">
        <title>Extensive microbial diversity within the chicken gut microbiome revealed by metagenomics and culture.</title>
        <authorList>
            <person name="Gilroy R."/>
            <person name="Ravi A."/>
            <person name="Getino M."/>
            <person name="Pursley I."/>
            <person name="Horton D.L."/>
            <person name="Alikhan N.F."/>
            <person name="Baker D."/>
            <person name="Gharbi K."/>
            <person name="Hall N."/>
            <person name="Watson M."/>
            <person name="Adriaenssens E.M."/>
            <person name="Foster-Nyarko E."/>
            <person name="Jarju S."/>
            <person name="Secka A."/>
            <person name="Antonio M."/>
            <person name="Oren A."/>
            <person name="Chaudhuri R.R."/>
            <person name="La Ragione R."/>
            <person name="Hildebrand F."/>
            <person name="Pallen M.J."/>
        </authorList>
    </citation>
    <scope>NUCLEOTIDE SEQUENCE</scope>
    <source>
        <strain evidence="7">ChiW3-316</strain>
    </source>
</reference>
<name>A0A9D1M345_9PROT</name>
<dbReference type="InterPro" id="IPR020097">
    <property type="entry name" value="PsdUridine_synth_TruA_a/b_dom"/>
</dbReference>
<feature type="active site" description="Nucleophile" evidence="4">
    <location>
        <position position="128"/>
    </location>
</feature>
<evidence type="ECO:0000256" key="4">
    <source>
        <dbReference type="HAMAP-Rule" id="MF_00171"/>
    </source>
</evidence>
<dbReference type="Pfam" id="PF01416">
    <property type="entry name" value="PseudoU_synth_1"/>
    <property type="match status" value="2"/>
</dbReference>
<dbReference type="InterPro" id="IPR020103">
    <property type="entry name" value="PsdUridine_synth_cat_dom_sf"/>
</dbReference>
<dbReference type="GO" id="GO:0160147">
    <property type="term" value="F:tRNA pseudouridine(38-40) synthase activity"/>
    <property type="evidence" value="ECO:0007669"/>
    <property type="project" value="UniProtKB-EC"/>
</dbReference>
<evidence type="ECO:0000256" key="2">
    <source>
        <dbReference type="ARBA" id="ARBA00022694"/>
    </source>
</evidence>
<keyword evidence="2 4" id="KW-0819">tRNA processing</keyword>
<dbReference type="PANTHER" id="PTHR11142:SF0">
    <property type="entry name" value="TRNA PSEUDOURIDINE SYNTHASE-LIKE 1"/>
    <property type="match status" value="1"/>
</dbReference>
<feature type="domain" description="Pseudouridine synthase I TruA alpha/beta" evidence="6">
    <location>
        <begin position="90"/>
        <end position="182"/>
    </location>
</feature>
<dbReference type="CDD" id="cd02570">
    <property type="entry name" value="PseudoU_synth_EcTruA"/>
    <property type="match status" value="1"/>
</dbReference>
<comment type="function">
    <text evidence="4">Formation of pseudouridine at positions 38, 39 and 40 in the anticodon stem and loop of transfer RNAs.</text>
</comment>
<protein>
    <recommendedName>
        <fullName evidence="4">tRNA pseudouridine synthase A</fullName>
        <ecNumber evidence="4">5.4.99.12</ecNumber>
    </recommendedName>
    <alternativeName>
        <fullName evidence="4">tRNA pseudouridine(38-40) synthase</fullName>
    </alternativeName>
    <alternativeName>
        <fullName evidence="4">tRNA pseudouridylate synthase I</fullName>
    </alternativeName>
    <alternativeName>
        <fullName evidence="4">tRNA-uridine isomerase I</fullName>
    </alternativeName>
</protein>
<dbReference type="AlphaFoldDB" id="A0A9D1M345"/>
<feature type="binding site" evidence="4">
    <location>
        <position position="189"/>
    </location>
    <ligand>
        <name>substrate</name>
    </ligand>
</feature>
<proteinExistence type="inferred from homology"/>
<dbReference type="Gene3D" id="3.30.70.580">
    <property type="entry name" value="Pseudouridine synthase I, catalytic domain, N-terminal subdomain"/>
    <property type="match status" value="1"/>
</dbReference>
<dbReference type="GO" id="GO:0003723">
    <property type="term" value="F:RNA binding"/>
    <property type="evidence" value="ECO:0007669"/>
    <property type="project" value="InterPro"/>
</dbReference>
<organism evidence="7 8">
    <name type="scientific">Candidatus Scatocola faecipullorum</name>
    <dbReference type="NCBI Taxonomy" id="2840917"/>
    <lineage>
        <taxon>Bacteria</taxon>
        <taxon>Pseudomonadati</taxon>
        <taxon>Pseudomonadota</taxon>
        <taxon>Alphaproteobacteria</taxon>
        <taxon>Rhodospirillales</taxon>
        <taxon>Rhodospirillaceae</taxon>
        <taxon>Rhodospirillaceae incertae sedis</taxon>
        <taxon>Candidatus Scatocola</taxon>
    </lineage>
</organism>
<evidence type="ECO:0000313" key="8">
    <source>
        <dbReference type="Proteomes" id="UP000824107"/>
    </source>
</evidence>
<dbReference type="HAMAP" id="MF_00171">
    <property type="entry name" value="TruA"/>
    <property type="match status" value="1"/>
</dbReference>
<dbReference type="InterPro" id="IPR020095">
    <property type="entry name" value="PsdUridine_synth_TruA_C"/>
</dbReference>
<feature type="domain" description="Pseudouridine synthase I TruA alpha/beta" evidence="6">
    <location>
        <begin position="225"/>
        <end position="323"/>
    </location>
</feature>
<dbReference type="GO" id="GO:0031119">
    <property type="term" value="P:tRNA pseudouridine synthesis"/>
    <property type="evidence" value="ECO:0007669"/>
    <property type="project" value="UniProtKB-UniRule"/>
</dbReference>
<dbReference type="Gene3D" id="3.30.70.660">
    <property type="entry name" value="Pseudouridine synthase I, catalytic domain, C-terminal subdomain"/>
    <property type="match status" value="1"/>
</dbReference>
<comment type="caution">
    <text evidence="7">The sequence shown here is derived from an EMBL/GenBank/DDBJ whole genome shotgun (WGS) entry which is preliminary data.</text>
</comment>
<comment type="catalytic activity">
    <reaction evidence="4 5">
        <text>uridine(38/39/40) in tRNA = pseudouridine(38/39/40) in tRNA</text>
        <dbReference type="Rhea" id="RHEA:22376"/>
        <dbReference type="Rhea" id="RHEA-COMP:10085"/>
        <dbReference type="Rhea" id="RHEA-COMP:10087"/>
        <dbReference type="ChEBI" id="CHEBI:65314"/>
        <dbReference type="ChEBI" id="CHEBI:65315"/>
        <dbReference type="EC" id="5.4.99.12"/>
    </reaction>
</comment>
<evidence type="ECO:0000256" key="3">
    <source>
        <dbReference type="ARBA" id="ARBA00023235"/>
    </source>
</evidence>
<accession>A0A9D1M345</accession>
<evidence type="ECO:0000259" key="6">
    <source>
        <dbReference type="Pfam" id="PF01416"/>
    </source>
</evidence>
<evidence type="ECO:0000313" key="7">
    <source>
        <dbReference type="EMBL" id="HIU53008.1"/>
    </source>
</evidence>
<comment type="similarity">
    <text evidence="1 4 5">Belongs to the tRNA pseudouridine synthase TruA family.</text>
</comment>
<sequence>MRYKITIEYDGTSLLGWQEQLDGPSVQDYLQKALNCFTPVNDTDTCSLNNKEKSEEDFPIQELYEEAGTGRRLQKTDAFFNNDFSEAYAGGSTERRTAAYIDVREDAGTGRRLQKTDKIIVSGAGRTDAGVHATAQVAHFDLKEDLVDWKLREAINARLREMEAPVSVIAVEKVGNDFHARFSARGRGYLYRILNRRAPAVLEKNRVWWVPVPLDVEKMREGAGYLIGHHDFSSFRAAACQAKSPVKTLDRLDIEVRGEEIHFIVEARSFLHHQVRNMVGTLKMVGDGHLHPEDVKRILEAKNRAAAGVNAPACGLYLTKVVY</sequence>
<dbReference type="InterPro" id="IPR020094">
    <property type="entry name" value="TruA/RsuA/RluB/E/F_N"/>
</dbReference>
<reference evidence="7" key="1">
    <citation type="submission" date="2020-10" db="EMBL/GenBank/DDBJ databases">
        <authorList>
            <person name="Gilroy R."/>
        </authorList>
    </citation>
    <scope>NUCLEOTIDE SEQUENCE</scope>
    <source>
        <strain evidence="7">ChiW3-316</strain>
    </source>
</reference>
<evidence type="ECO:0000256" key="1">
    <source>
        <dbReference type="ARBA" id="ARBA00009375"/>
    </source>
</evidence>
<dbReference type="EMBL" id="DVNC01000021">
    <property type="protein sequence ID" value="HIU53008.1"/>
    <property type="molecule type" value="Genomic_DNA"/>
</dbReference>
<dbReference type="SUPFAM" id="SSF55120">
    <property type="entry name" value="Pseudouridine synthase"/>
    <property type="match status" value="2"/>
</dbReference>
<dbReference type="EC" id="5.4.99.12" evidence="4"/>
<dbReference type="Proteomes" id="UP000824107">
    <property type="component" value="Unassembled WGS sequence"/>
</dbReference>
<dbReference type="InterPro" id="IPR001406">
    <property type="entry name" value="PsdUridine_synth_TruA"/>
</dbReference>
<dbReference type="NCBIfam" id="TIGR00071">
    <property type="entry name" value="hisT_truA"/>
    <property type="match status" value="1"/>
</dbReference>
<evidence type="ECO:0000256" key="5">
    <source>
        <dbReference type="RuleBase" id="RU003792"/>
    </source>
</evidence>
<gene>
    <name evidence="4 7" type="primary">truA</name>
    <name evidence="7" type="ORF">IAD20_02885</name>
</gene>
<dbReference type="PANTHER" id="PTHR11142">
    <property type="entry name" value="PSEUDOURIDYLATE SYNTHASE"/>
    <property type="match status" value="1"/>
</dbReference>